<proteinExistence type="predicted"/>
<dbReference type="EMBL" id="VFIA01000028">
    <property type="protein sequence ID" value="MBC3793523.1"/>
    <property type="molecule type" value="Genomic_DNA"/>
</dbReference>
<accession>A0ABR6WAH4</accession>
<evidence type="ECO:0000313" key="2">
    <source>
        <dbReference type="Proteomes" id="UP000700732"/>
    </source>
</evidence>
<evidence type="ECO:0008006" key="3">
    <source>
        <dbReference type="Google" id="ProtNLM"/>
    </source>
</evidence>
<organism evidence="1 2">
    <name type="scientific">Spirosoma utsteinense</name>
    <dbReference type="NCBI Taxonomy" id="2585773"/>
    <lineage>
        <taxon>Bacteria</taxon>
        <taxon>Pseudomonadati</taxon>
        <taxon>Bacteroidota</taxon>
        <taxon>Cytophagia</taxon>
        <taxon>Cytophagales</taxon>
        <taxon>Cytophagaceae</taxon>
        <taxon>Spirosoma</taxon>
    </lineage>
</organism>
<evidence type="ECO:0000313" key="1">
    <source>
        <dbReference type="EMBL" id="MBC3793523.1"/>
    </source>
</evidence>
<gene>
    <name evidence="1" type="ORF">FH603_4042</name>
</gene>
<dbReference type="Proteomes" id="UP000700732">
    <property type="component" value="Unassembled WGS sequence"/>
</dbReference>
<comment type="caution">
    <text evidence="1">The sequence shown here is derived from an EMBL/GenBank/DDBJ whole genome shotgun (WGS) entry which is preliminary data.</text>
</comment>
<protein>
    <recommendedName>
        <fullName evidence="3">Lipoprotein SmpA/OmlA domain-containing protein</fullName>
    </recommendedName>
</protein>
<keyword evidence="2" id="KW-1185">Reference proteome</keyword>
<name>A0ABR6WAH4_9BACT</name>
<sequence length="116" mass="13543">MSTLIYLKTFKFMIRRLLLIYCMGCLLTSCVSNYIAWSTNDNIKKVTLGMSKEQVIQLLGKDYIVSSSSKDERGNQIEVLAYKSAVYEEYRLKFVNAQLTEWNREFTNKYLVKDPS</sequence>
<reference evidence="1 2" key="1">
    <citation type="submission" date="2019-06" db="EMBL/GenBank/DDBJ databases">
        <title>Spirosoma utsteinense sp. nov. isolated from Antarctic ice-free soils.</title>
        <authorList>
            <person name="Tahon G."/>
        </authorList>
    </citation>
    <scope>NUCLEOTIDE SEQUENCE [LARGE SCALE GENOMIC DNA]</scope>
    <source>
        <strain evidence="1 2">LMG 31447</strain>
    </source>
</reference>